<name>A0A9X9PQL3_BLUGR</name>
<gene>
    <name evidence="1" type="ORF">BGT96224V316_LOCUS316</name>
</gene>
<proteinExistence type="predicted"/>
<evidence type="ECO:0000313" key="2">
    <source>
        <dbReference type="Proteomes" id="UP000324639"/>
    </source>
</evidence>
<dbReference type="Proteomes" id="UP000324639">
    <property type="component" value="Chromosome Bgt_-01"/>
</dbReference>
<keyword evidence="2" id="KW-1185">Reference proteome</keyword>
<accession>A0A9X9PQL3</accession>
<dbReference type="AlphaFoldDB" id="A0A9X9PQL3"/>
<dbReference type="EMBL" id="LR026984">
    <property type="protein sequence ID" value="VCU39067.1"/>
    <property type="molecule type" value="Genomic_DNA"/>
</dbReference>
<organism evidence="1 2">
    <name type="scientific">Blumeria graminis f. sp. tritici</name>
    <dbReference type="NCBI Taxonomy" id="62690"/>
    <lineage>
        <taxon>Eukaryota</taxon>
        <taxon>Fungi</taxon>
        <taxon>Dikarya</taxon>
        <taxon>Ascomycota</taxon>
        <taxon>Pezizomycotina</taxon>
        <taxon>Leotiomycetes</taxon>
        <taxon>Erysiphales</taxon>
        <taxon>Erysiphaceae</taxon>
        <taxon>Blumeria</taxon>
    </lineage>
</organism>
<reference evidence="1 2" key="1">
    <citation type="submission" date="2018-08" db="EMBL/GenBank/DDBJ databases">
        <authorList>
            <person name="Muller C M."/>
        </authorList>
    </citation>
    <scope>NUCLEOTIDE SEQUENCE [LARGE SCALE GENOMIC DNA]</scope>
</reference>
<evidence type="ECO:0000313" key="1">
    <source>
        <dbReference type="EMBL" id="VCU39067.1"/>
    </source>
</evidence>
<protein>
    <submittedName>
        <fullName evidence="1">Bgt-20423</fullName>
    </submittedName>
</protein>
<sequence length="102" mass="11786">MLAGKNRENRWVRDFYHTNTRSKSEEIATIFCLKRPASRTQHICVCLKASLPHLGLFLTPLIYTARNAEEQENVSAKSWLVTAVMWNPSIQKRLGTWGVWVI</sequence>